<proteinExistence type="predicted"/>
<gene>
    <name evidence="2" type="ORF">E6C27_scaffold301G00210</name>
</gene>
<name>A0A5A7VCI4_CUCMM</name>
<dbReference type="AlphaFoldDB" id="A0A5A7VCI4"/>
<evidence type="ECO:0000259" key="1">
    <source>
        <dbReference type="Pfam" id="PF13976"/>
    </source>
</evidence>
<organism evidence="2 3">
    <name type="scientific">Cucumis melo var. makuwa</name>
    <name type="common">Oriental melon</name>
    <dbReference type="NCBI Taxonomy" id="1194695"/>
    <lineage>
        <taxon>Eukaryota</taxon>
        <taxon>Viridiplantae</taxon>
        <taxon>Streptophyta</taxon>
        <taxon>Embryophyta</taxon>
        <taxon>Tracheophyta</taxon>
        <taxon>Spermatophyta</taxon>
        <taxon>Magnoliopsida</taxon>
        <taxon>eudicotyledons</taxon>
        <taxon>Gunneridae</taxon>
        <taxon>Pentapetalae</taxon>
        <taxon>rosids</taxon>
        <taxon>fabids</taxon>
        <taxon>Cucurbitales</taxon>
        <taxon>Cucurbitaceae</taxon>
        <taxon>Benincaseae</taxon>
        <taxon>Cucumis</taxon>
    </lineage>
</organism>
<comment type="caution">
    <text evidence="2">The sequence shown here is derived from an EMBL/GenBank/DDBJ whole genome shotgun (WGS) entry which is preliminary data.</text>
</comment>
<dbReference type="Proteomes" id="UP000321393">
    <property type="component" value="Unassembled WGS sequence"/>
</dbReference>
<reference evidence="2 3" key="1">
    <citation type="submission" date="2019-08" db="EMBL/GenBank/DDBJ databases">
        <title>Draft genome sequences of two oriental melons (Cucumis melo L. var makuwa).</title>
        <authorList>
            <person name="Kwon S.-Y."/>
        </authorList>
    </citation>
    <scope>NUCLEOTIDE SEQUENCE [LARGE SCALE GENOMIC DNA]</scope>
    <source>
        <strain evidence="3">cv. SW 3</strain>
        <tissue evidence="2">Leaf</tissue>
    </source>
</reference>
<feature type="domain" description="GAG-pre-integrase" evidence="1">
    <location>
        <begin position="164"/>
        <end position="213"/>
    </location>
</feature>
<evidence type="ECO:0000313" key="3">
    <source>
        <dbReference type="Proteomes" id="UP000321393"/>
    </source>
</evidence>
<dbReference type="EMBL" id="SSTE01001523">
    <property type="protein sequence ID" value="KAA0065348.1"/>
    <property type="molecule type" value="Genomic_DNA"/>
</dbReference>
<dbReference type="InterPro" id="IPR025724">
    <property type="entry name" value="GAG-pre-integrase_dom"/>
</dbReference>
<accession>A0A5A7VCI4</accession>
<sequence>MLRNGTQKLDDLIGQGKRCDDKRGLRFAERKGTGNKTTVFVRECDTQNSQAENANEKYTKDVVSPWLLQAYDWKCRLELSECNTGFVVFGDRGKDRIIGKRTIDHPGLPYLLDVYLVQGLSTNLISISQLCDQGYQVSFSKDRCNVVDSQNKVFLSGTRLSDNCYHWDSEVDLCNLSKAEEVSLWHKRLGHISGTSIAKVAKADPIIGLPTLTFNP</sequence>
<evidence type="ECO:0000313" key="2">
    <source>
        <dbReference type="EMBL" id="KAA0065348.1"/>
    </source>
</evidence>
<dbReference type="Pfam" id="PF13976">
    <property type="entry name" value="gag_pre-integrs"/>
    <property type="match status" value="1"/>
</dbReference>
<protein>
    <submittedName>
        <fullName evidence="2">Gag-pol polyprotein</fullName>
    </submittedName>
</protein>
<dbReference type="OrthoDB" id="6781330at2759"/>